<gene>
    <name evidence="2" type="ORF">GGR06_002525</name>
</gene>
<feature type="domain" description="BT-3987-like N-terminal" evidence="1">
    <location>
        <begin position="39"/>
        <end position="164"/>
    </location>
</feature>
<evidence type="ECO:0000259" key="1">
    <source>
        <dbReference type="Pfam" id="PF08522"/>
    </source>
</evidence>
<reference evidence="2" key="1">
    <citation type="submission" date="2020-08" db="EMBL/GenBank/DDBJ databases">
        <title>Genomic Encyclopedia of Type Strains, Phase IV (KMG-IV): sequencing the most valuable type-strain genomes for metagenomic binning, comparative biology and taxonomic classification.</title>
        <authorList>
            <person name="Goeker M."/>
        </authorList>
    </citation>
    <scope>NUCLEOTIDE SEQUENCE [LARGE SCALE GENOMIC DNA]</scope>
    <source>
        <strain evidence="2">DSM 105720</strain>
    </source>
</reference>
<name>A0A840CXA1_9BACE</name>
<evidence type="ECO:0000313" key="2">
    <source>
        <dbReference type="EMBL" id="MBB4044727.1"/>
    </source>
</evidence>
<dbReference type="GO" id="GO:0004553">
    <property type="term" value="F:hydrolase activity, hydrolyzing O-glycosyl compounds"/>
    <property type="evidence" value="ECO:0007669"/>
    <property type="project" value="UniProtKB-ARBA"/>
</dbReference>
<dbReference type="GO" id="GO:0005975">
    <property type="term" value="P:carbohydrate metabolic process"/>
    <property type="evidence" value="ECO:0007669"/>
    <property type="project" value="UniProtKB-ARBA"/>
</dbReference>
<evidence type="ECO:0000313" key="3">
    <source>
        <dbReference type="Proteomes" id="UP000560658"/>
    </source>
</evidence>
<protein>
    <recommendedName>
        <fullName evidence="1">BT-3987-like N-terminal domain-containing protein</fullName>
    </recommendedName>
</protein>
<dbReference type="Gene3D" id="2.60.40.1740">
    <property type="entry name" value="hypothetical protein (bacova_03559)"/>
    <property type="match status" value="2"/>
</dbReference>
<dbReference type="RefSeq" id="WP_052517194.1">
    <property type="nucleotide sequence ID" value="NZ_JACIER010000010.1"/>
</dbReference>
<dbReference type="EMBL" id="JACIER010000010">
    <property type="protein sequence ID" value="MBB4044727.1"/>
    <property type="molecule type" value="Genomic_DNA"/>
</dbReference>
<dbReference type="Pfam" id="PF08522">
    <property type="entry name" value="BT_3987-like_N"/>
    <property type="match status" value="2"/>
</dbReference>
<feature type="domain" description="BT-3987-like N-terminal" evidence="1">
    <location>
        <begin position="210"/>
        <end position="302"/>
    </location>
</feature>
<dbReference type="InterPro" id="IPR013728">
    <property type="entry name" value="BT_3987-like_N"/>
</dbReference>
<sequence>MIMKINKYILGLLTLIGVLNLQSCDSESYDVEGNPNNLIYFTSSKITTPANSLSFNVDWTSIGALGDEVVVKLPVKSTRSAEKTIKVHAEVDNSLVALYNTTNGTSYEAFPADAYKIVKSIATLETGKNQSVDSIEVRVPAENFITLNKREYLLPVRLTSVDGSGKVSVQNNTAWATVKVKYPGDVKSDVSITGGTYMGTSKVSIANLPSSYSFTASAASRVQQDETVTFEVDRSLVAYYNTNRGGSYVALPTNADVTVEGLNTTIPVGEQKSSEVKVTLNSLANLTEGTTYMLPITMKEVSIGLQAKANYNTVYLIVDYPKVTVPTDPGDYTPDDPSGKFAALDISNSQSYSNYYFAEAKQKVLTNFTYEIKINAKELSGISRFFSFNGSNTVMFRFGEGGVANRLQYCTGAGKNHFATTTFEPGRWYMLSLTYNGSKLTMYVDGVKDSEQTVTSYSTVFKGVEIGMSWAGYPSSQVFKGSISEARVWDRVLNEYELVDGICRVDPKSQGLVAYWKLNEGSGYIFHDATGNGYTIDWSDTWRCVTESEADPGTHLTDRQNYIGWDKSESNICK</sequence>
<dbReference type="SUPFAM" id="SSF49899">
    <property type="entry name" value="Concanavalin A-like lectins/glucanases"/>
    <property type="match status" value="1"/>
</dbReference>
<comment type="caution">
    <text evidence="2">The sequence shown here is derived from an EMBL/GenBank/DDBJ whole genome shotgun (WGS) entry which is preliminary data.</text>
</comment>
<dbReference type="Pfam" id="PF13385">
    <property type="entry name" value="Laminin_G_3"/>
    <property type="match status" value="1"/>
</dbReference>
<dbReference type="Proteomes" id="UP000560658">
    <property type="component" value="Unassembled WGS sequence"/>
</dbReference>
<dbReference type="AlphaFoldDB" id="A0A840CXA1"/>
<accession>A0A840CXA1</accession>
<dbReference type="InterPro" id="IPR013320">
    <property type="entry name" value="ConA-like_dom_sf"/>
</dbReference>
<keyword evidence="3" id="KW-1185">Reference proteome</keyword>
<organism evidence="2 3">
    <name type="scientific">Bacteroides reticulotermitis</name>
    <dbReference type="NCBI Taxonomy" id="1133319"/>
    <lineage>
        <taxon>Bacteria</taxon>
        <taxon>Pseudomonadati</taxon>
        <taxon>Bacteroidota</taxon>
        <taxon>Bacteroidia</taxon>
        <taxon>Bacteroidales</taxon>
        <taxon>Bacteroidaceae</taxon>
        <taxon>Bacteroides</taxon>
    </lineage>
</organism>
<dbReference type="Gene3D" id="2.60.120.200">
    <property type="match status" value="1"/>
</dbReference>
<proteinExistence type="predicted"/>